<dbReference type="RefSeq" id="WP_081154091.1">
    <property type="nucleotide sequence ID" value="NZ_CP020465.1"/>
</dbReference>
<evidence type="ECO:0000259" key="1">
    <source>
        <dbReference type="Pfam" id="PF08818"/>
    </source>
</evidence>
<evidence type="ECO:0000313" key="3">
    <source>
        <dbReference type="Proteomes" id="UP000202259"/>
    </source>
</evidence>
<sequence>MDEITRFIAAIDNKTKQDDSRKLVNLLADASGYQPSLHGNIIGFGQYHYKYESGREGDSMVIGFSPRKQNIAIYIMPGFSTFQSQLKILGKHKVGQSCLYINKLEDIDLDVLKVIANLSVKEMQNKYSCNDK</sequence>
<feature type="domain" description="YdhG-like" evidence="1">
    <location>
        <begin position="40"/>
        <end position="116"/>
    </location>
</feature>
<dbReference type="OrthoDB" id="5951444at2"/>
<dbReference type="InterPro" id="IPR014922">
    <property type="entry name" value="YdhG-like"/>
</dbReference>
<dbReference type="Pfam" id="PF08818">
    <property type="entry name" value="DUF1801"/>
    <property type="match status" value="1"/>
</dbReference>
<organism evidence="2 3">
    <name type="scientific">Cognaticolwellia beringensis</name>
    <dbReference type="NCBI Taxonomy" id="1967665"/>
    <lineage>
        <taxon>Bacteria</taxon>
        <taxon>Pseudomonadati</taxon>
        <taxon>Pseudomonadota</taxon>
        <taxon>Gammaproteobacteria</taxon>
        <taxon>Alteromonadales</taxon>
        <taxon>Colwelliaceae</taxon>
        <taxon>Cognaticolwellia</taxon>
    </lineage>
</organism>
<accession>A0A222GD14</accession>
<dbReference type="Gene3D" id="3.90.1150.200">
    <property type="match status" value="1"/>
</dbReference>
<name>A0A222GD14_9GAMM</name>
<dbReference type="EMBL" id="CP020465">
    <property type="protein sequence ID" value="ASP49740.1"/>
    <property type="molecule type" value="Genomic_DNA"/>
</dbReference>
<proteinExistence type="predicted"/>
<protein>
    <recommendedName>
        <fullName evidence="1">YdhG-like domain-containing protein</fullName>
    </recommendedName>
</protein>
<keyword evidence="3" id="KW-1185">Reference proteome</keyword>
<dbReference type="SUPFAM" id="SSF159888">
    <property type="entry name" value="YdhG-like"/>
    <property type="match status" value="1"/>
</dbReference>
<dbReference type="KEGG" id="cber:B5D82_19370"/>
<reference evidence="2 3" key="1">
    <citation type="submission" date="2017-08" db="EMBL/GenBank/DDBJ databases">
        <title>Complete genome of Colwellia sp. NB097-1, a psychrophile bacterium ioslated from Bering Sea.</title>
        <authorList>
            <person name="Chen X."/>
        </authorList>
    </citation>
    <scope>NUCLEOTIDE SEQUENCE [LARGE SCALE GENOMIC DNA]</scope>
    <source>
        <strain evidence="2 3">NB097-1</strain>
    </source>
</reference>
<dbReference type="AlphaFoldDB" id="A0A222GD14"/>
<evidence type="ECO:0000313" key="2">
    <source>
        <dbReference type="EMBL" id="ASP49740.1"/>
    </source>
</evidence>
<gene>
    <name evidence="2" type="ORF">B5D82_19370</name>
</gene>
<dbReference type="Proteomes" id="UP000202259">
    <property type="component" value="Chromosome"/>
</dbReference>